<dbReference type="SUPFAM" id="SSF51905">
    <property type="entry name" value="FAD/NAD(P)-binding domain"/>
    <property type="match status" value="1"/>
</dbReference>
<sequence>MSTSHNEFPPRVDLLKLMAQDPLPLLAPGMIDPGSMTGDEPIKQAQVVLDKLNSALARNDAEALKDCFWKDQAYWKDQLALTYHLRTFKTPDIIAASLLDTNKLRAIKGDITVDGGAIFFPATPVLQFIDCGITFQTSSPAATCKGKVVLLPVKGANETVEWKIWVLSTILKELDLQKENETLLHSPGRQLGGIESFETDVFIIGGGNAAIAFAARLKALGVESVMAERNAQVGDNWTLRYDCMHFHVPTSLCHLPYLDYDKKLLTPHRLSKDDLASQVQRYVKAFNLNMITSAQIQWTEYDPSTKRWMVNFQTPGGQCTAISKHVVMATGIGSQKMNIPSIADSHLYKGISIHSEQYKNAEKLKEKGANVGEAPAKNKLAESRLTSAIVIGSANAAFDILEDCHAAGLQTTMNVRSPTYMVPVEYIDHPASLGAYDAGVERADNIFMTLPTSIDAQLARDLLAHFASQEPDRYKALAATGFPVLESTNPECALTQNLIERAGGHYTDVGGTKLLEEGKAGIKANVEPIAYTATGLRFSDGSHVDVDAVIWCTGFADKNVRETAIEILGGSASQTSSSSQNDKNGVDGMNGEANGKQKLGTREIAARIDATWGVDCEGEIRGLWKRQSRLDGFWVMGGYTQQHRWHSRTLALQIKAALEAQLEERKTVIALFCKELVILRSLVRSRVRGLFFISVMYFCAT</sequence>
<keyword evidence="5" id="KW-1185">Reference proteome</keyword>
<evidence type="ECO:0000256" key="1">
    <source>
        <dbReference type="ARBA" id="ARBA00023002"/>
    </source>
</evidence>
<dbReference type="Proteomes" id="UP001150942">
    <property type="component" value="Unassembled WGS sequence"/>
</dbReference>
<evidence type="ECO:0000256" key="2">
    <source>
        <dbReference type="SAM" id="MobiDB-lite"/>
    </source>
</evidence>
<dbReference type="Gene3D" id="3.50.50.60">
    <property type="entry name" value="FAD/NAD(P)-binding domain"/>
    <property type="match status" value="2"/>
</dbReference>
<evidence type="ECO:0000313" key="5">
    <source>
        <dbReference type="Proteomes" id="UP001150942"/>
    </source>
</evidence>
<dbReference type="Pfam" id="PF07992">
    <property type="entry name" value="Pyr_redox_2"/>
    <property type="match status" value="1"/>
</dbReference>
<gene>
    <name evidence="4" type="ORF">N7449_004820</name>
</gene>
<comment type="caution">
    <text evidence="4">The sequence shown here is derived from an EMBL/GenBank/DDBJ whole genome shotgun (WGS) entry which is preliminary data.</text>
</comment>
<feature type="compositionally biased region" description="Low complexity" evidence="2">
    <location>
        <begin position="571"/>
        <end position="580"/>
    </location>
</feature>
<dbReference type="GO" id="GO:0004497">
    <property type="term" value="F:monooxygenase activity"/>
    <property type="evidence" value="ECO:0007669"/>
    <property type="project" value="TreeGrafter"/>
</dbReference>
<dbReference type="AlphaFoldDB" id="A0A9W9MJX4"/>
<protein>
    <recommendedName>
        <fullName evidence="3">FAD/NAD(P)-binding domain-containing protein</fullName>
    </recommendedName>
</protein>
<name>A0A9W9MJX4_9EURO</name>
<dbReference type="GO" id="GO:0050660">
    <property type="term" value="F:flavin adenine dinucleotide binding"/>
    <property type="evidence" value="ECO:0007669"/>
    <property type="project" value="TreeGrafter"/>
</dbReference>
<dbReference type="EMBL" id="JAPQKQ010000003">
    <property type="protein sequence ID" value="KAJ5202741.1"/>
    <property type="molecule type" value="Genomic_DNA"/>
</dbReference>
<evidence type="ECO:0000313" key="4">
    <source>
        <dbReference type="EMBL" id="KAJ5202741.1"/>
    </source>
</evidence>
<feature type="domain" description="FAD/NAD(P)-binding" evidence="3">
    <location>
        <begin position="200"/>
        <end position="421"/>
    </location>
</feature>
<dbReference type="PANTHER" id="PTHR43539">
    <property type="entry name" value="FLAVIN-BINDING MONOOXYGENASE-LIKE PROTEIN (AFU_ORTHOLOGUE AFUA_4G09220)"/>
    <property type="match status" value="1"/>
</dbReference>
<dbReference type="PANTHER" id="PTHR43539:SF68">
    <property type="entry name" value="FLAVIN-BINDING MONOOXYGENASE-LIKE PROTEIN (AFU_ORTHOLOGUE AFUA_4G09220)"/>
    <property type="match status" value="1"/>
</dbReference>
<evidence type="ECO:0000259" key="3">
    <source>
        <dbReference type="Pfam" id="PF07992"/>
    </source>
</evidence>
<reference evidence="4" key="2">
    <citation type="journal article" date="2023" name="IMA Fungus">
        <title>Comparative genomic study of the Penicillium genus elucidates a diverse pangenome and 15 lateral gene transfer events.</title>
        <authorList>
            <person name="Petersen C."/>
            <person name="Sorensen T."/>
            <person name="Nielsen M.R."/>
            <person name="Sondergaard T.E."/>
            <person name="Sorensen J.L."/>
            <person name="Fitzpatrick D.A."/>
            <person name="Frisvad J.C."/>
            <person name="Nielsen K.L."/>
        </authorList>
    </citation>
    <scope>NUCLEOTIDE SEQUENCE</scope>
    <source>
        <strain evidence="4">IBT 20477</strain>
    </source>
</reference>
<proteinExistence type="predicted"/>
<dbReference type="InterPro" id="IPR036188">
    <property type="entry name" value="FAD/NAD-bd_sf"/>
</dbReference>
<dbReference type="InterPro" id="IPR050982">
    <property type="entry name" value="Auxin_biosynth/cation_transpt"/>
</dbReference>
<organism evidence="4 5">
    <name type="scientific">Penicillium cf. viridicatum</name>
    <dbReference type="NCBI Taxonomy" id="2972119"/>
    <lineage>
        <taxon>Eukaryota</taxon>
        <taxon>Fungi</taxon>
        <taxon>Dikarya</taxon>
        <taxon>Ascomycota</taxon>
        <taxon>Pezizomycotina</taxon>
        <taxon>Eurotiomycetes</taxon>
        <taxon>Eurotiomycetidae</taxon>
        <taxon>Eurotiales</taxon>
        <taxon>Aspergillaceae</taxon>
        <taxon>Penicillium</taxon>
    </lineage>
</organism>
<accession>A0A9W9MJX4</accession>
<feature type="region of interest" description="Disordered" evidence="2">
    <location>
        <begin position="570"/>
        <end position="595"/>
    </location>
</feature>
<dbReference type="InterPro" id="IPR023753">
    <property type="entry name" value="FAD/NAD-binding_dom"/>
</dbReference>
<reference evidence="4" key="1">
    <citation type="submission" date="2022-11" db="EMBL/GenBank/DDBJ databases">
        <authorList>
            <person name="Petersen C."/>
        </authorList>
    </citation>
    <scope>NUCLEOTIDE SEQUENCE</scope>
    <source>
        <strain evidence="4">IBT 20477</strain>
    </source>
</reference>
<keyword evidence="1" id="KW-0560">Oxidoreductase</keyword>
<dbReference type="OrthoDB" id="74360at2759"/>